<dbReference type="PANTHER" id="PTHR11439:SF470">
    <property type="entry name" value="CYSTEINE-RICH RLK (RECEPTOR-LIKE PROTEIN KINASE) 8"/>
    <property type="match status" value="1"/>
</dbReference>
<evidence type="ECO:0000313" key="2">
    <source>
        <dbReference type="Proteomes" id="UP001165190"/>
    </source>
</evidence>
<dbReference type="AlphaFoldDB" id="A0A9W7JIZ7"/>
<dbReference type="CDD" id="cd09272">
    <property type="entry name" value="RNase_HI_RT_Ty1"/>
    <property type="match status" value="1"/>
</dbReference>
<gene>
    <name evidence="1" type="ORF">HRI_004917100</name>
</gene>
<sequence>MSMPRVPHLHAAHHLLSYIKKAPGLGLFFSSKASLQLNCFVDSDYNACPDTRRSITGFCTYLGTNLVSWKLKKQHTVSRSSCEVEYRAMASTTCELVWLAALLSSFHIETSHVFLYCDNQAALHLASNQVFHERMKHIVVDCHFVREKLNSGFLKLFHIRSKGQLADIFTKALHFPSFSDFVFKMGLIDVHTSPS</sequence>
<dbReference type="Proteomes" id="UP001165190">
    <property type="component" value="Unassembled WGS sequence"/>
</dbReference>
<reference evidence="1" key="1">
    <citation type="submission" date="2023-05" db="EMBL/GenBank/DDBJ databases">
        <title>Genome and transcriptome analyses reveal genes involved in the formation of fine ridges on petal epidermal cells in Hibiscus trionum.</title>
        <authorList>
            <person name="Koshimizu S."/>
            <person name="Masuda S."/>
            <person name="Ishii T."/>
            <person name="Shirasu K."/>
            <person name="Hoshino A."/>
            <person name="Arita M."/>
        </authorList>
    </citation>
    <scope>NUCLEOTIDE SEQUENCE</scope>
    <source>
        <strain evidence="1">Hamamatsu line</strain>
    </source>
</reference>
<accession>A0A9W7JIZ7</accession>
<dbReference type="InterPro" id="IPR043502">
    <property type="entry name" value="DNA/RNA_pol_sf"/>
</dbReference>
<proteinExistence type="predicted"/>
<dbReference type="EMBL" id="BSYR01000064">
    <property type="protein sequence ID" value="GMJ12479.1"/>
    <property type="molecule type" value="Genomic_DNA"/>
</dbReference>
<comment type="caution">
    <text evidence="1">The sequence shown here is derived from an EMBL/GenBank/DDBJ whole genome shotgun (WGS) entry which is preliminary data.</text>
</comment>
<dbReference type="SUPFAM" id="SSF56672">
    <property type="entry name" value="DNA/RNA polymerases"/>
    <property type="match status" value="1"/>
</dbReference>
<protein>
    <submittedName>
        <fullName evidence="1">Uncharacterized protein</fullName>
    </submittedName>
</protein>
<keyword evidence="2" id="KW-1185">Reference proteome</keyword>
<organism evidence="1 2">
    <name type="scientific">Hibiscus trionum</name>
    <name type="common">Flower of an hour</name>
    <dbReference type="NCBI Taxonomy" id="183268"/>
    <lineage>
        <taxon>Eukaryota</taxon>
        <taxon>Viridiplantae</taxon>
        <taxon>Streptophyta</taxon>
        <taxon>Embryophyta</taxon>
        <taxon>Tracheophyta</taxon>
        <taxon>Spermatophyta</taxon>
        <taxon>Magnoliopsida</taxon>
        <taxon>eudicotyledons</taxon>
        <taxon>Gunneridae</taxon>
        <taxon>Pentapetalae</taxon>
        <taxon>rosids</taxon>
        <taxon>malvids</taxon>
        <taxon>Malvales</taxon>
        <taxon>Malvaceae</taxon>
        <taxon>Malvoideae</taxon>
        <taxon>Hibiscus</taxon>
    </lineage>
</organism>
<evidence type="ECO:0000313" key="1">
    <source>
        <dbReference type="EMBL" id="GMJ12479.1"/>
    </source>
</evidence>
<name>A0A9W7JIZ7_HIBTR</name>
<dbReference type="OrthoDB" id="414945at2759"/>
<dbReference type="PANTHER" id="PTHR11439">
    <property type="entry name" value="GAG-POL-RELATED RETROTRANSPOSON"/>
    <property type="match status" value="1"/>
</dbReference>